<feature type="compositionally biased region" description="Low complexity" evidence="1">
    <location>
        <begin position="26"/>
        <end position="45"/>
    </location>
</feature>
<proteinExistence type="predicted"/>
<name>A0A2S5BG34_9BASI</name>
<dbReference type="AlphaFoldDB" id="A0A2S5BG34"/>
<organism evidence="2 3">
    <name type="scientific">Rhodotorula taiwanensis</name>
    <dbReference type="NCBI Taxonomy" id="741276"/>
    <lineage>
        <taxon>Eukaryota</taxon>
        <taxon>Fungi</taxon>
        <taxon>Dikarya</taxon>
        <taxon>Basidiomycota</taxon>
        <taxon>Pucciniomycotina</taxon>
        <taxon>Microbotryomycetes</taxon>
        <taxon>Sporidiobolales</taxon>
        <taxon>Sporidiobolaceae</taxon>
        <taxon>Rhodotorula</taxon>
    </lineage>
</organism>
<reference evidence="2 3" key="1">
    <citation type="journal article" date="2018" name="Front. Microbiol.">
        <title>Prospects for Fungal Bioremediation of Acidic Radioactive Waste Sites: Characterization and Genome Sequence of Rhodotorula taiwanensis MD1149.</title>
        <authorList>
            <person name="Tkavc R."/>
            <person name="Matrosova V.Y."/>
            <person name="Grichenko O.E."/>
            <person name="Gostincar C."/>
            <person name="Volpe R.P."/>
            <person name="Klimenkova P."/>
            <person name="Gaidamakova E.K."/>
            <person name="Zhou C.E."/>
            <person name="Stewart B.J."/>
            <person name="Lyman M.G."/>
            <person name="Malfatti S.A."/>
            <person name="Rubinfeld B."/>
            <person name="Courtot M."/>
            <person name="Singh J."/>
            <person name="Dalgard C.L."/>
            <person name="Hamilton T."/>
            <person name="Frey K.G."/>
            <person name="Gunde-Cimerman N."/>
            <person name="Dugan L."/>
            <person name="Daly M.J."/>
        </authorList>
    </citation>
    <scope>NUCLEOTIDE SEQUENCE [LARGE SCALE GENOMIC DNA]</scope>
    <source>
        <strain evidence="2 3">MD1149</strain>
    </source>
</reference>
<evidence type="ECO:0000313" key="3">
    <source>
        <dbReference type="Proteomes" id="UP000237144"/>
    </source>
</evidence>
<accession>A0A2S5BG34</accession>
<dbReference type="EMBL" id="PJQD01000012">
    <property type="protein sequence ID" value="POY75736.1"/>
    <property type="molecule type" value="Genomic_DNA"/>
</dbReference>
<keyword evidence="3" id="KW-1185">Reference proteome</keyword>
<evidence type="ECO:0000256" key="1">
    <source>
        <dbReference type="SAM" id="MobiDB-lite"/>
    </source>
</evidence>
<dbReference type="OrthoDB" id="2527952at2759"/>
<comment type="caution">
    <text evidence="2">The sequence shown here is derived from an EMBL/GenBank/DDBJ whole genome shotgun (WGS) entry which is preliminary data.</text>
</comment>
<feature type="region of interest" description="Disordered" evidence="1">
    <location>
        <begin position="26"/>
        <end position="50"/>
    </location>
</feature>
<protein>
    <submittedName>
        <fullName evidence="2">Uncharacterized protein</fullName>
    </submittedName>
</protein>
<sequence>MSATVCLDLELAPLASQFATLKLESAGSPAPWTSSSSTSNDSLDGQDYSEEDPALRPQILIEALIALSGALAEQANTRPLLQDSLAAARLAHADLRFAVHRARDTVLSASKAAQVAHAEARRAQKTKSAFRAAADRIVAALDRRTIRALRKGKWRAIEDEGAVDVSDLVDDLVRRLDLDSPGDLHAAADEPDPDPTVVEAWLKIEDDLLETLAARILNRASPERRALRLLDLDTPVDETDTFTFPLSPTSPDSLSLPLDPETGALPLPPPHVDFSTLVDILRPVVHPVVAELARRHRQLQLKIDRAELAFQDRVVESTVAVDTHRSAVSKVHRAAIKIKNLEGLERRERQEEARLMEELRDTVVELAQIRRFGTSHLGELSLAALDERLGVIGGGSIT</sequence>
<dbReference type="Proteomes" id="UP000237144">
    <property type="component" value="Unassembled WGS sequence"/>
</dbReference>
<evidence type="ECO:0000313" key="2">
    <source>
        <dbReference type="EMBL" id="POY75736.1"/>
    </source>
</evidence>
<gene>
    <name evidence="2" type="ORF">BMF94_1146</name>
</gene>